<feature type="domain" description="Bacterial Ig" evidence="1">
    <location>
        <begin position="1148"/>
        <end position="1229"/>
    </location>
</feature>
<protein>
    <recommendedName>
        <fullName evidence="1">Bacterial Ig domain-containing protein</fullName>
    </recommendedName>
</protein>
<evidence type="ECO:0000259" key="1">
    <source>
        <dbReference type="Pfam" id="PF17936"/>
    </source>
</evidence>
<feature type="domain" description="Bacterial Ig" evidence="1">
    <location>
        <begin position="1341"/>
        <end position="1416"/>
    </location>
</feature>
<comment type="caution">
    <text evidence="2">The sequence shown here is derived from an EMBL/GenBank/DDBJ whole genome shotgun (WGS) entry which is preliminary data.</text>
</comment>
<sequence>MKFIKSLIVVLMIGLFVKGSFAFQLGNQVELSTEAESLTEFLLNKEKLDNSLEDGIYNYTSYSIDEAGNISNNITGQIKVDTTSPAVLSLEALPSPFTPNDDGVNDSTKILYKLSEPAYVTTNIYRDDGALYKTYKALTNDFQYPHLESSNPGSLETFWEWDGKGGRGELIGGKFTYEVIAEDNVGNLISSETKEIVVDRATSLIPYCYAEPDPFSAVREKGNHTDIKYYVSRDNVLVTIEVLGKEDKPIKILALGELQNKGDHSVSWDGDFQEDYTGSVCPKDKTKVCDSAYQFRITAYDSYNRDNCLNSNTVYVDNTAPYITIYPVEVNYVSREARLKYNIPENSTVNAALYDENGILLQNFISDEVKTAGEYYLTWDMKNKPSEKVYFKVSARDSAKNSDEKKTEAFSVEPESVLTIADFVTTPNPFTPNGDAIDDQVRISYKLLGGVPDYKVTIEILNGAGVTVQELTRDEVEGAGSYSINWDGLLSEQFAVNSVQKKILEDGRYYVNIMVQDKLGNKVSGQKEILLVATRPDVSIDTNYEIFSPNGDGIKDEIQFNYSILYNQAYVDGQALVKLEVLNSSMESVWGKTFSHTPGNYSYLWDGSPLLLGEGLGVRLSAGQYYVKISATDSLQTSAIAKTAGFTCDYSNPNLEIISVEPNPFSPYVNGKKDQTVISYTLAKQAYVTVTVKKDGETIKILQDNKLTEAYVPIVSASSKKIKAKGIPTLTWDGKDSEQFTINSGQYDIAISAMDLAGNTYEVSQPVTVDNATPEAPSIDVIASWTNKSSQEISGSAEATSSVEVYLNDVLVKTVSANGLNRYSTFVTLGLGENKIKTRCEDRAGNVSGFSSITEVFYETDAPIITNISVSPNPATVGTLEISFTVSETLEADPVVKINGNPAIRTSEQFTVNSVQYEYIYNITTSDVQGNTVVSIEAVDLAKNKIVYTNNKLLTIDTISPEKPILNNLPNYTNKQAQEIVGTAEAGCKIFVYNDSKLFSSAEVLSIGIFKSTIPLNRGDNAITVLSQDSAGNISAISDAENIIYDPDSPAVYGIEVSPAIATVGTIEIKFAVSETLKSNPVVTINGNPAIRNRTSASEQNSVQYEYSYNIAADEQQGSAGIAIKVTDLAGNSTTYNSDDLLVIDCIAPIAPVVNDLPEHTNVGSQVIAGNAEANASIYIYNNNLLVGSTETLVNGTFNKTIALDIGNNEIKVKAKDAAGNISQFSNVQTVVYDITSPEISTVSIDPSLSSIGQVTISFTVSETLESDPVVTINGNRAGKISEQKQSEQFTVYSVQYEYSYNIAADEQQGSAGIAIKVIDLAGNSTTYSSDDLLIIDCIAPVVPVVNDLPDYTNVGLQVITGTAEANASIYIYNNNLLVGSTETSSGGTFSKTIALDIGNNEIKVKAKDAAGNISQLSDGQTIVYDIEEPRLSFIEVSPSLSTIGSVLIGFTVSEPLISDPVVDINGNLAVRQSMENQISGIRYYYTYEVTKADQEGAATISIKAGDMAGNLTTYSSDKFLTIDFSSPDAPSIAVLPNYTNINTYTISGEAEPNTQISIYNNNVLVATINCENDGTFSVTITLNIGKNEIKITAEDSAGNMSELSSTQTIVYDIETPKISEISVNPSLSSLGFVLIEFTVSEKLMSDPSVKVNDSVADKIIGIQNAGGASWSYQYACNIDSSEQQGSATISIKTTDLADNSTTYSSDDLLVIDCVSSIAPVVNDLPDIRMLDHR</sequence>
<dbReference type="Gene3D" id="2.60.40.4070">
    <property type="match status" value="3"/>
</dbReference>
<dbReference type="STRING" id="1802579.A2310_05090"/>
<evidence type="ECO:0000313" key="3">
    <source>
        <dbReference type="Proteomes" id="UP000178417"/>
    </source>
</evidence>
<dbReference type="Pfam" id="PF17936">
    <property type="entry name" value="Big_6"/>
    <property type="match status" value="3"/>
</dbReference>
<feature type="domain" description="Bacterial Ig" evidence="1">
    <location>
        <begin position="1541"/>
        <end position="1607"/>
    </location>
</feature>
<evidence type="ECO:0000313" key="2">
    <source>
        <dbReference type="EMBL" id="OGC24094.1"/>
    </source>
</evidence>
<proteinExistence type="predicted"/>
<dbReference type="EMBL" id="MEUB01000012">
    <property type="protein sequence ID" value="OGC24094.1"/>
    <property type="molecule type" value="Genomic_DNA"/>
</dbReference>
<dbReference type="Gene3D" id="2.60.40.10">
    <property type="entry name" value="Immunoglobulins"/>
    <property type="match status" value="5"/>
</dbReference>
<gene>
    <name evidence="2" type="ORF">A2310_05090</name>
</gene>
<name>A0A1F4SUI6_UNCSA</name>
<reference evidence="2 3" key="1">
    <citation type="journal article" date="2016" name="Nat. Commun.">
        <title>Thousands of microbial genomes shed light on interconnected biogeochemical processes in an aquifer system.</title>
        <authorList>
            <person name="Anantharaman K."/>
            <person name="Brown C.T."/>
            <person name="Hug L.A."/>
            <person name="Sharon I."/>
            <person name="Castelle C.J."/>
            <person name="Probst A.J."/>
            <person name="Thomas B.C."/>
            <person name="Singh A."/>
            <person name="Wilkins M.J."/>
            <person name="Karaoz U."/>
            <person name="Brodie E.L."/>
            <person name="Williams K.H."/>
            <person name="Hubbard S.S."/>
            <person name="Banfield J.F."/>
        </authorList>
    </citation>
    <scope>NUCLEOTIDE SEQUENCE [LARGE SCALE GENOMIC DNA]</scope>
</reference>
<organism evidence="2 3">
    <name type="scientific">candidate division WOR-1 bacterium RIFOXYB2_FULL_37_13</name>
    <dbReference type="NCBI Taxonomy" id="1802579"/>
    <lineage>
        <taxon>Bacteria</taxon>
        <taxon>Bacillati</taxon>
        <taxon>Saganbacteria</taxon>
    </lineage>
</organism>
<dbReference type="InterPro" id="IPR041498">
    <property type="entry name" value="Big_6"/>
</dbReference>
<dbReference type="InterPro" id="IPR013783">
    <property type="entry name" value="Ig-like_fold"/>
</dbReference>
<dbReference type="NCBIfam" id="NF033510">
    <property type="entry name" value="Ca_tandemer"/>
    <property type="match status" value="2"/>
</dbReference>
<dbReference type="Proteomes" id="UP000178417">
    <property type="component" value="Unassembled WGS sequence"/>
</dbReference>
<accession>A0A1F4SUI6</accession>